<reference evidence="3" key="1">
    <citation type="submission" date="2011-04" db="EMBL/GenBank/DDBJ databases">
        <title>The complete genome of Thermodesulfatator indicus DSM 15286.</title>
        <authorList>
            <person name="Lucas S."/>
            <person name="Copeland A."/>
            <person name="Lapidus A."/>
            <person name="Bruce D."/>
            <person name="Goodwin L."/>
            <person name="Pitluck S."/>
            <person name="Peters L."/>
            <person name="Kyrpides N."/>
            <person name="Mavromatis K."/>
            <person name="Pagani I."/>
            <person name="Ivanova N."/>
            <person name="Saunders L."/>
            <person name="Detter J.C."/>
            <person name="Tapia R."/>
            <person name="Han C."/>
            <person name="Land M."/>
            <person name="Hauser L."/>
            <person name="Markowitz V."/>
            <person name="Cheng J.-F."/>
            <person name="Hugenholtz P."/>
            <person name="Woyke T."/>
            <person name="Wu D."/>
            <person name="Spring S."/>
            <person name="Schroeder M."/>
            <person name="Brambilla E."/>
            <person name="Klenk H.-P."/>
            <person name="Eisen J.A."/>
        </authorList>
    </citation>
    <scope>NUCLEOTIDE SEQUENCE [LARGE SCALE GENOMIC DNA]</scope>
    <source>
        <strain evidence="3">DSM 15286 / JCM 11887 / CIR29812</strain>
    </source>
</reference>
<proteinExistence type="predicted"/>
<dbReference type="Proteomes" id="UP000006793">
    <property type="component" value="Chromosome"/>
</dbReference>
<feature type="compositionally biased region" description="Low complexity" evidence="1">
    <location>
        <begin position="164"/>
        <end position="175"/>
    </location>
</feature>
<dbReference type="RefSeq" id="WP_013906745.1">
    <property type="nucleotide sequence ID" value="NC_015681.1"/>
</dbReference>
<dbReference type="EMBL" id="CP002683">
    <property type="protein sequence ID" value="AEH43998.1"/>
    <property type="molecule type" value="Genomic_DNA"/>
</dbReference>
<dbReference type="KEGG" id="tid:Thein_0113"/>
<gene>
    <name evidence="2" type="ordered locus">Thein_0113</name>
</gene>
<dbReference type="HOGENOM" id="CLU_1474502_0_0_0"/>
<keyword evidence="3" id="KW-1185">Reference proteome</keyword>
<accession>F8A8V1</accession>
<name>F8A8V1_THEID</name>
<evidence type="ECO:0000313" key="2">
    <source>
        <dbReference type="EMBL" id="AEH43998.1"/>
    </source>
</evidence>
<sequence length="184" mass="19393">MAYEHWKKFVVGSLVGAVAFASAYMLPAKKARAEDRVFAAVSFPLSRGFLKGARVEGGFAHLDDNTGYSAELFVAPFQKTIGVGADLYAGTEDLGGSLGAELGYNIPNHSIQEALRARIEALKGATNLGVRLPLDGIKPKLSGLELTIGGGTQKWVEDKKEDPAATTNSSNSATPTGPPIGWDD</sequence>
<protein>
    <submittedName>
        <fullName evidence="2">Uncharacterized protein</fullName>
    </submittedName>
</protein>
<dbReference type="PaxDb" id="667014-Thein_0113"/>
<evidence type="ECO:0000256" key="1">
    <source>
        <dbReference type="SAM" id="MobiDB-lite"/>
    </source>
</evidence>
<organism evidence="2 3">
    <name type="scientific">Thermodesulfatator indicus (strain DSM 15286 / JCM 11887 / CIR29812)</name>
    <dbReference type="NCBI Taxonomy" id="667014"/>
    <lineage>
        <taxon>Bacteria</taxon>
        <taxon>Pseudomonadati</taxon>
        <taxon>Thermodesulfobacteriota</taxon>
        <taxon>Thermodesulfobacteria</taxon>
        <taxon>Thermodesulfobacteriales</taxon>
        <taxon>Thermodesulfatatoraceae</taxon>
        <taxon>Thermodesulfatator</taxon>
    </lineage>
</organism>
<dbReference type="AlphaFoldDB" id="F8A8V1"/>
<feature type="region of interest" description="Disordered" evidence="1">
    <location>
        <begin position="152"/>
        <end position="184"/>
    </location>
</feature>
<dbReference type="InParanoid" id="F8A8V1"/>
<reference evidence="2 3" key="2">
    <citation type="journal article" date="2012" name="Stand. Genomic Sci.">
        <title>Complete genome sequence of the thermophilic sulfate-reducing ocean bacterium Thermodesulfatator indicus type strain (CIR29812(T)).</title>
        <authorList>
            <person name="Anderson I."/>
            <person name="Saunders E."/>
            <person name="Lapidus A."/>
            <person name="Nolan M."/>
            <person name="Lucas S."/>
            <person name="Tice H."/>
            <person name="Del Rio T.G."/>
            <person name="Cheng J.F."/>
            <person name="Han C."/>
            <person name="Tapia R."/>
            <person name="Goodwin L.A."/>
            <person name="Pitluck S."/>
            <person name="Liolios K."/>
            <person name="Mavromatis K."/>
            <person name="Pagani I."/>
            <person name="Ivanova N."/>
            <person name="Mikhailova N."/>
            <person name="Pati A."/>
            <person name="Chen A."/>
            <person name="Palaniappan K."/>
            <person name="Land M."/>
            <person name="Hauser L."/>
            <person name="Jeffries C.D."/>
            <person name="Chang Y.J."/>
            <person name="Brambilla E.M."/>
            <person name="Rohde M."/>
            <person name="Spring S."/>
            <person name="Goker M."/>
            <person name="Detter J.C."/>
            <person name="Woyke T."/>
            <person name="Bristow J."/>
            <person name="Eisen J.A."/>
            <person name="Markowitz V."/>
            <person name="Hugenholtz P."/>
            <person name="Kyrpides N.C."/>
            <person name="Klenk H.P."/>
        </authorList>
    </citation>
    <scope>NUCLEOTIDE SEQUENCE [LARGE SCALE GENOMIC DNA]</scope>
    <source>
        <strain evidence="3">DSM 15286 / JCM 11887 / CIR29812</strain>
    </source>
</reference>
<evidence type="ECO:0000313" key="3">
    <source>
        <dbReference type="Proteomes" id="UP000006793"/>
    </source>
</evidence>